<keyword evidence="7" id="KW-1185">Reference proteome</keyword>
<dbReference type="PROSITE" id="PS01081">
    <property type="entry name" value="HTH_TETR_1"/>
    <property type="match status" value="1"/>
</dbReference>
<dbReference type="PROSITE" id="PS50977">
    <property type="entry name" value="HTH_TETR_2"/>
    <property type="match status" value="1"/>
</dbReference>
<dbReference type="PRINTS" id="PR00455">
    <property type="entry name" value="HTHTETR"/>
</dbReference>
<evidence type="ECO:0000256" key="4">
    <source>
        <dbReference type="PROSITE-ProRule" id="PRU00335"/>
    </source>
</evidence>
<dbReference type="RefSeq" id="WP_170217741.1">
    <property type="nucleotide sequence ID" value="NZ_CP144375.1"/>
</dbReference>
<evidence type="ECO:0000313" key="7">
    <source>
        <dbReference type="Proteomes" id="UP000256269"/>
    </source>
</evidence>
<name>A0A3E0HE41_9PSEU</name>
<dbReference type="Gene3D" id="1.10.357.10">
    <property type="entry name" value="Tetracycline Repressor, domain 2"/>
    <property type="match status" value="1"/>
</dbReference>
<keyword evidence="1" id="KW-0805">Transcription regulation</keyword>
<dbReference type="InterPro" id="IPR009057">
    <property type="entry name" value="Homeodomain-like_sf"/>
</dbReference>
<feature type="DNA-binding region" description="H-T-H motif" evidence="4">
    <location>
        <begin position="26"/>
        <end position="45"/>
    </location>
</feature>
<dbReference type="Proteomes" id="UP000256269">
    <property type="component" value="Unassembled WGS sequence"/>
</dbReference>
<dbReference type="PANTHER" id="PTHR47506:SF1">
    <property type="entry name" value="HTH-TYPE TRANSCRIPTIONAL REGULATOR YJDC"/>
    <property type="match status" value="1"/>
</dbReference>
<dbReference type="EMBL" id="QUNO01000009">
    <property type="protein sequence ID" value="REH43502.1"/>
    <property type="molecule type" value="Genomic_DNA"/>
</dbReference>
<sequence>MTHDRSGPVLDAALAVFCQYGYAKTTMSDVARAAGISRAALYLHFSTKEELFRAGSRRAHAQALAAADAALATPRHVITRVDRAMSAYITELTAPTAASPHSGELLDAGLSVTADIVAESNHALLDRLATALDTAAAAGEIQLDVPGIELAQVLVAAAEGLKRAIPDARTWRDRRALFFRLVEAALR</sequence>
<reference evidence="6 7" key="1">
    <citation type="submission" date="2018-08" db="EMBL/GenBank/DDBJ databases">
        <title>Genomic Encyclopedia of Archaeal and Bacterial Type Strains, Phase II (KMG-II): from individual species to whole genera.</title>
        <authorList>
            <person name="Goeker M."/>
        </authorList>
    </citation>
    <scope>NUCLEOTIDE SEQUENCE [LARGE SCALE GENOMIC DNA]</scope>
    <source>
        <strain evidence="6 7">DSM 45791</strain>
    </source>
</reference>
<accession>A0A3E0HE41</accession>
<comment type="caution">
    <text evidence="6">The sequence shown here is derived from an EMBL/GenBank/DDBJ whole genome shotgun (WGS) entry which is preliminary data.</text>
</comment>
<organism evidence="6 7">
    <name type="scientific">Kutzneria buriramensis</name>
    <dbReference type="NCBI Taxonomy" id="1045776"/>
    <lineage>
        <taxon>Bacteria</taxon>
        <taxon>Bacillati</taxon>
        <taxon>Actinomycetota</taxon>
        <taxon>Actinomycetes</taxon>
        <taxon>Pseudonocardiales</taxon>
        <taxon>Pseudonocardiaceae</taxon>
        <taxon>Kutzneria</taxon>
    </lineage>
</organism>
<dbReference type="AlphaFoldDB" id="A0A3E0HE41"/>
<dbReference type="InterPro" id="IPR023772">
    <property type="entry name" value="DNA-bd_HTH_TetR-type_CS"/>
</dbReference>
<feature type="domain" description="HTH tetR-type" evidence="5">
    <location>
        <begin position="3"/>
        <end position="63"/>
    </location>
</feature>
<evidence type="ECO:0000313" key="6">
    <source>
        <dbReference type="EMBL" id="REH43502.1"/>
    </source>
</evidence>
<dbReference type="Pfam" id="PF00440">
    <property type="entry name" value="TetR_N"/>
    <property type="match status" value="1"/>
</dbReference>
<keyword evidence="3" id="KW-0804">Transcription</keyword>
<evidence type="ECO:0000256" key="2">
    <source>
        <dbReference type="ARBA" id="ARBA00023125"/>
    </source>
</evidence>
<dbReference type="PANTHER" id="PTHR47506">
    <property type="entry name" value="TRANSCRIPTIONAL REGULATORY PROTEIN"/>
    <property type="match status" value="1"/>
</dbReference>
<keyword evidence="2 4" id="KW-0238">DNA-binding</keyword>
<dbReference type="SUPFAM" id="SSF46689">
    <property type="entry name" value="Homeodomain-like"/>
    <property type="match status" value="1"/>
</dbReference>
<protein>
    <submittedName>
        <fullName evidence="6">AcrR family transcriptional regulator</fullName>
    </submittedName>
</protein>
<evidence type="ECO:0000259" key="5">
    <source>
        <dbReference type="PROSITE" id="PS50977"/>
    </source>
</evidence>
<dbReference type="GO" id="GO:0003677">
    <property type="term" value="F:DNA binding"/>
    <property type="evidence" value="ECO:0007669"/>
    <property type="project" value="UniProtKB-UniRule"/>
</dbReference>
<dbReference type="InterPro" id="IPR001647">
    <property type="entry name" value="HTH_TetR"/>
</dbReference>
<gene>
    <name evidence="6" type="ORF">BCF44_10945</name>
</gene>
<evidence type="ECO:0000256" key="3">
    <source>
        <dbReference type="ARBA" id="ARBA00023163"/>
    </source>
</evidence>
<proteinExistence type="predicted"/>
<evidence type="ECO:0000256" key="1">
    <source>
        <dbReference type="ARBA" id="ARBA00023015"/>
    </source>
</evidence>